<dbReference type="GO" id="GO:0022857">
    <property type="term" value="F:transmembrane transporter activity"/>
    <property type="evidence" value="ECO:0007669"/>
    <property type="project" value="InterPro"/>
</dbReference>
<comment type="subcellular location">
    <subcellularLocation>
        <location evidence="1">Endomembrane system</location>
        <topology evidence="1">Multi-pass membrane protein</topology>
    </subcellularLocation>
</comment>
<accession>A0A1F8A805</accession>
<organism evidence="10 11">
    <name type="scientific">Aspergillus bombycis</name>
    <dbReference type="NCBI Taxonomy" id="109264"/>
    <lineage>
        <taxon>Eukaryota</taxon>
        <taxon>Fungi</taxon>
        <taxon>Dikarya</taxon>
        <taxon>Ascomycota</taxon>
        <taxon>Pezizomycotina</taxon>
        <taxon>Eurotiomycetes</taxon>
        <taxon>Eurotiomycetidae</taxon>
        <taxon>Eurotiales</taxon>
        <taxon>Aspergillaceae</taxon>
        <taxon>Aspergillus</taxon>
    </lineage>
</organism>
<feature type="region of interest" description="Disordered" evidence="7">
    <location>
        <begin position="1"/>
        <end position="20"/>
    </location>
</feature>
<evidence type="ECO:0000256" key="7">
    <source>
        <dbReference type="SAM" id="MobiDB-lite"/>
    </source>
</evidence>
<evidence type="ECO:0000256" key="1">
    <source>
        <dbReference type="ARBA" id="ARBA00004127"/>
    </source>
</evidence>
<dbReference type="GeneID" id="34446177"/>
<dbReference type="Proteomes" id="UP000179179">
    <property type="component" value="Unassembled WGS sequence"/>
</dbReference>
<dbReference type="InterPro" id="IPR011701">
    <property type="entry name" value="MFS"/>
</dbReference>
<feature type="transmembrane region" description="Helical" evidence="8">
    <location>
        <begin position="75"/>
        <end position="97"/>
    </location>
</feature>
<keyword evidence="4 8" id="KW-0812">Transmembrane</keyword>
<dbReference type="InterPro" id="IPR051788">
    <property type="entry name" value="MFS_Transporter"/>
</dbReference>
<dbReference type="AlphaFoldDB" id="A0A1F8A805"/>
<dbReference type="OrthoDB" id="413079at2759"/>
<evidence type="ECO:0000256" key="8">
    <source>
        <dbReference type="SAM" id="Phobius"/>
    </source>
</evidence>
<keyword evidence="3" id="KW-0813">Transport</keyword>
<evidence type="ECO:0000313" key="10">
    <source>
        <dbReference type="EMBL" id="OGM47910.1"/>
    </source>
</evidence>
<dbReference type="RefSeq" id="XP_022391627.1">
    <property type="nucleotide sequence ID" value="XM_022529917.1"/>
</dbReference>
<dbReference type="PROSITE" id="PS50850">
    <property type="entry name" value="MFS"/>
    <property type="match status" value="1"/>
</dbReference>
<evidence type="ECO:0000256" key="6">
    <source>
        <dbReference type="ARBA" id="ARBA00023136"/>
    </source>
</evidence>
<sequence length="437" mass="47358">MATMDNLFSNNREEQTSFQMSTQEPPQVFHQAERWNHPRSNILKTLATYWSFLVMGMNDAAYGPLIPYLESHYNLSYTVVSLVFFSPLGGYTLAACLNNRIHAKLGRRGVAWLAPGCHIIAYIINCLHPPYPVLVVSFIFAGFGNGLGDAAWNAWLGNMVNANQLLGLLHGFYGAGGVLSPLIATSLITKAHREWYYFYYIMIGCAALELAFLLTVFWDSPGTPIGDARAGESNGGLRQVLFKKTYARVTWLCAFFLLGYVGIEVALGGWIVTFMMQIRNGEAFASGMTATGFWLGLTVGRVVLGFVTPRIGEKVSIVVYSLLAIGLGLILWLVPNFYASAVAVSLQGFFLGPFFPAVVVVATKLLPKSQHVSAIGFAAAFGGGGAAVLPFVVGAIAQARGVEVLQPFIIGLSGGILLLWLGLPRMPKKGEESRPSV</sequence>
<comment type="caution">
    <text evidence="10">The sequence shown here is derived from an EMBL/GenBank/DDBJ whole genome shotgun (WGS) entry which is preliminary data.</text>
</comment>
<dbReference type="InterPro" id="IPR020846">
    <property type="entry name" value="MFS_dom"/>
</dbReference>
<feature type="transmembrane region" description="Helical" evidence="8">
    <location>
        <begin position="283"/>
        <end position="303"/>
    </location>
</feature>
<dbReference type="FunFam" id="1.20.1250.20:FF:000308">
    <property type="entry name" value="MFS efflux transporter"/>
    <property type="match status" value="1"/>
</dbReference>
<dbReference type="GO" id="GO:0016020">
    <property type="term" value="C:membrane"/>
    <property type="evidence" value="ECO:0007669"/>
    <property type="project" value="TreeGrafter"/>
</dbReference>
<dbReference type="GO" id="GO:0012505">
    <property type="term" value="C:endomembrane system"/>
    <property type="evidence" value="ECO:0007669"/>
    <property type="project" value="UniProtKB-SubCell"/>
</dbReference>
<keyword evidence="5 8" id="KW-1133">Transmembrane helix</keyword>
<dbReference type="FunFam" id="1.20.1250.20:FF:000467">
    <property type="entry name" value="Putative MFS transporter"/>
    <property type="match status" value="1"/>
</dbReference>
<feature type="transmembrane region" description="Helical" evidence="8">
    <location>
        <begin position="374"/>
        <end position="398"/>
    </location>
</feature>
<evidence type="ECO:0000256" key="5">
    <source>
        <dbReference type="ARBA" id="ARBA00022989"/>
    </source>
</evidence>
<name>A0A1F8A805_9EURO</name>
<evidence type="ECO:0000256" key="4">
    <source>
        <dbReference type="ARBA" id="ARBA00022692"/>
    </source>
</evidence>
<evidence type="ECO:0000313" key="11">
    <source>
        <dbReference type="Proteomes" id="UP000179179"/>
    </source>
</evidence>
<reference evidence="10 11" key="1">
    <citation type="journal article" date="2016" name="Genome Biol. Evol.">
        <title>Draft genome sequence of an aflatoxigenic Aspergillus species, A. bombycis.</title>
        <authorList>
            <person name="Moore G.G."/>
            <person name="Mack B.M."/>
            <person name="Beltz S.B."/>
            <person name="Gilbert M.K."/>
        </authorList>
    </citation>
    <scope>NUCLEOTIDE SEQUENCE [LARGE SCALE GENOMIC DNA]</scope>
    <source>
        <strain evidence="11">NRRL 26010</strain>
    </source>
</reference>
<feature type="transmembrane region" description="Helical" evidence="8">
    <location>
        <begin position="249"/>
        <end position="271"/>
    </location>
</feature>
<dbReference type="SUPFAM" id="SSF103473">
    <property type="entry name" value="MFS general substrate transporter"/>
    <property type="match status" value="1"/>
</dbReference>
<evidence type="ECO:0000256" key="2">
    <source>
        <dbReference type="ARBA" id="ARBA00008335"/>
    </source>
</evidence>
<feature type="transmembrane region" description="Helical" evidence="8">
    <location>
        <begin position="196"/>
        <end position="218"/>
    </location>
</feature>
<keyword evidence="6 8" id="KW-0472">Membrane</keyword>
<dbReference type="PANTHER" id="PTHR23514">
    <property type="entry name" value="BYPASS OF STOP CODON PROTEIN 6"/>
    <property type="match status" value="1"/>
</dbReference>
<dbReference type="Gene3D" id="1.20.1250.20">
    <property type="entry name" value="MFS general substrate transporter like domains"/>
    <property type="match status" value="2"/>
</dbReference>
<evidence type="ECO:0000259" key="9">
    <source>
        <dbReference type="PROSITE" id="PS50850"/>
    </source>
</evidence>
<feature type="domain" description="Major facilitator superfamily (MFS) profile" evidence="9">
    <location>
        <begin position="44"/>
        <end position="430"/>
    </location>
</feature>
<dbReference type="InterPro" id="IPR036259">
    <property type="entry name" value="MFS_trans_sf"/>
</dbReference>
<protein>
    <submittedName>
        <fullName evidence="10">MFS transporter</fullName>
    </submittedName>
</protein>
<feature type="transmembrane region" description="Helical" evidence="8">
    <location>
        <begin position="340"/>
        <end position="362"/>
    </location>
</feature>
<feature type="transmembrane region" description="Helical" evidence="8">
    <location>
        <begin position="164"/>
        <end position="184"/>
    </location>
</feature>
<dbReference type="PANTHER" id="PTHR23514:SF3">
    <property type="entry name" value="BYPASS OF STOP CODON PROTEIN 6"/>
    <property type="match status" value="1"/>
</dbReference>
<dbReference type="Pfam" id="PF07690">
    <property type="entry name" value="MFS_1"/>
    <property type="match status" value="1"/>
</dbReference>
<feature type="transmembrane region" description="Helical" evidence="8">
    <location>
        <begin position="404"/>
        <end position="423"/>
    </location>
</feature>
<dbReference type="EMBL" id="LYCR01000019">
    <property type="protein sequence ID" value="OGM47910.1"/>
    <property type="molecule type" value="Genomic_DNA"/>
</dbReference>
<comment type="similarity">
    <text evidence="2">Belongs to the major facilitator superfamily.</text>
</comment>
<feature type="transmembrane region" description="Helical" evidence="8">
    <location>
        <begin position="315"/>
        <end position="334"/>
    </location>
</feature>
<gene>
    <name evidence="10" type="ORF">ABOM_002787</name>
</gene>
<feature type="transmembrane region" description="Helical" evidence="8">
    <location>
        <begin position="49"/>
        <end position="69"/>
    </location>
</feature>
<proteinExistence type="inferred from homology"/>
<keyword evidence="11" id="KW-1185">Reference proteome</keyword>
<evidence type="ECO:0000256" key="3">
    <source>
        <dbReference type="ARBA" id="ARBA00022448"/>
    </source>
</evidence>